<keyword evidence="6 23" id="KW-0732">Signal</keyword>
<evidence type="ECO:0000313" key="25">
    <source>
        <dbReference type="EMBL" id="JAS07912.1"/>
    </source>
</evidence>
<evidence type="ECO:0000256" key="7">
    <source>
        <dbReference type="ARBA" id="ARBA00022737"/>
    </source>
</evidence>
<dbReference type="EMBL" id="GEDC01029386">
    <property type="protein sequence ID" value="JAS07912.1"/>
    <property type="molecule type" value="Transcribed_RNA"/>
</dbReference>
<evidence type="ECO:0000256" key="2">
    <source>
        <dbReference type="ARBA" id="ARBA00011902"/>
    </source>
</evidence>
<evidence type="ECO:0000256" key="17">
    <source>
        <dbReference type="ARBA" id="ARBA00023319"/>
    </source>
</evidence>
<dbReference type="SUPFAM" id="SSF56112">
    <property type="entry name" value="Protein kinase-like (PK-like)"/>
    <property type="match status" value="1"/>
</dbReference>
<keyword evidence="5 22" id="KW-0812">Transmembrane</keyword>
<dbReference type="InterPro" id="IPR017441">
    <property type="entry name" value="Protein_kinase_ATP_BS"/>
</dbReference>
<keyword evidence="10 20" id="KW-0067">ATP-binding</keyword>
<evidence type="ECO:0000256" key="13">
    <source>
        <dbReference type="ARBA" id="ARBA00023137"/>
    </source>
</evidence>
<keyword evidence="4" id="KW-0808">Transferase</keyword>
<keyword evidence="7" id="KW-0677">Repeat</keyword>
<dbReference type="Gene3D" id="3.30.200.20">
    <property type="entry name" value="Phosphorylase Kinase, domain 1"/>
    <property type="match status" value="1"/>
</dbReference>
<comment type="function">
    <text evidence="19">Receptor for basic fibroblast growth factor.</text>
</comment>
<feature type="binding site" evidence="20">
    <location>
        <position position="929"/>
    </location>
    <ligand>
        <name>ATP</name>
        <dbReference type="ChEBI" id="CHEBI:30616"/>
    </ligand>
</feature>
<evidence type="ECO:0000256" key="10">
    <source>
        <dbReference type="ARBA" id="ARBA00022840"/>
    </source>
</evidence>
<dbReference type="Gene3D" id="1.10.510.10">
    <property type="entry name" value="Transferase(Phosphotransferase) domain 1"/>
    <property type="match status" value="1"/>
</dbReference>
<feature type="compositionally biased region" description="Polar residues" evidence="21">
    <location>
        <begin position="1234"/>
        <end position="1245"/>
    </location>
</feature>
<evidence type="ECO:0000256" key="12">
    <source>
        <dbReference type="ARBA" id="ARBA00023136"/>
    </source>
</evidence>
<evidence type="ECO:0000256" key="4">
    <source>
        <dbReference type="ARBA" id="ARBA00022679"/>
    </source>
</evidence>
<dbReference type="Gene3D" id="3.40.50.2300">
    <property type="match status" value="2"/>
</dbReference>
<evidence type="ECO:0000256" key="3">
    <source>
        <dbReference type="ARBA" id="ARBA00022553"/>
    </source>
</evidence>
<dbReference type="InterPro" id="IPR000719">
    <property type="entry name" value="Prot_kinase_dom"/>
</dbReference>
<keyword evidence="12 22" id="KW-0472">Membrane</keyword>
<dbReference type="SUPFAM" id="SSF53822">
    <property type="entry name" value="Periplasmic binding protein-like I"/>
    <property type="match status" value="1"/>
</dbReference>
<evidence type="ECO:0000256" key="21">
    <source>
        <dbReference type="SAM" id="MobiDB-lite"/>
    </source>
</evidence>
<evidence type="ECO:0000256" key="5">
    <source>
        <dbReference type="ARBA" id="ARBA00022692"/>
    </source>
</evidence>
<feature type="transmembrane region" description="Helical" evidence="22">
    <location>
        <begin position="842"/>
        <end position="864"/>
    </location>
</feature>
<reference evidence="25" key="1">
    <citation type="submission" date="2015-12" db="EMBL/GenBank/DDBJ databases">
        <title>De novo transcriptome assembly of four potential Pierce s Disease insect vectors from Arizona vineyards.</title>
        <authorList>
            <person name="Tassone E.E."/>
        </authorList>
    </citation>
    <scope>NUCLEOTIDE SEQUENCE</scope>
</reference>
<dbReference type="GO" id="GO:0005886">
    <property type="term" value="C:plasma membrane"/>
    <property type="evidence" value="ECO:0007669"/>
    <property type="project" value="TreeGrafter"/>
</dbReference>
<feature type="chain" id="PRO_5008580081" description="receptor protein-tyrosine kinase" evidence="23">
    <location>
        <begin position="20"/>
        <end position="1296"/>
    </location>
</feature>
<keyword evidence="8 20" id="KW-0547">Nucleotide-binding</keyword>
<evidence type="ECO:0000256" key="19">
    <source>
        <dbReference type="ARBA" id="ARBA00056965"/>
    </source>
</evidence>
<evidence type="ECO:0000256" key="11">
    <source>
        <dbReference type="ARBA" id="ARBA00022989"/>
    </source>
</evidence>
<name>A0A1B6C322_9HEMI</name>
<keyword evidence="14" id="KW-1015">Disulfide bond</keyword>
<dbReference type="GO" id="GO:0005524">
    <property type="term" value="F:ATP binding"/>
    <property type="evidence" value="ECO:0007669"/>
    <property type="project" value="UniProtKB-UniRule"/>
</dbReference>
<dbReference type="Pfam" id="PF07714">
    <property type="entry name" value="PK_Tyr_Ser-Thr"/>
    <property type="match status" value="1"/>
</dbReference>
<dbReference type="InterPro" id="IPR028082">
    <property type="entry name" value="Peripla_BP_I"/>
</dbReference>
<dbReference type="CDD" id="cd06366">
    <property type="entry name" value="PBP1_GABAb_receptor"/>
    <property type="match status" value="1"/>
</dbReference>
<evidence type="ECO:0000256" key="1">
    <source>
        <dbReference type="ARBA" id="ARBA00004167"/>
    </source>
</evidence>
<dbReference type="FunFam" id="3.30.200.20:FF:000593">
    <property type="entry name" value="Predicted protein"/>
    <property type="match status" value="1"/>
</dbReference>
<keyword evidence="15" id="KW-0675">Receptor</keyword>
<organism evidence="25">
    <name type="scientific">Clastoptera arizonana</name>
    <name type="common">Arizona spittle bug</name>
    <dbReference type="NCBI Taxonomy" id="38151"/>
    <lineage>
        <taxon>Eukaryota</taxon>
        <taxon>Metazoa</taxon>
        <taxon>Ecdysozoa</taxon>
        <taxon>Arthropoda</taxon>
        <taxon>Hexapoda</taxon>
        <taxon>Insecta</taxon>
        <taxon>Pterygota</taxon>
        <taxon>Neoptera</taxon>
        <taxon>Paraneoptera</taxon>
        <taxon>Hemiptera</taxon>
        <taxon>Auchenorrhyncha</taxon>
        <taxon>Cercopoidea</taxon>
        <taxon>Clastopteridae</taxon>
        <taxon>Clastoptera</taxon>
    </lineage>
</organism>
<dbReference type="PANTHER" id="PTHR24416">
    <property type="entry name" value="TYROSINE-PROTEIN KINASE RECEPTOR"/>
    <property type="match status" value="1"/>
</dbReference>
<evidence type="ECO:0000256" key="22">
    <source>
        <dbReference type="SAM" id="Phobius"/>
    </source>
</evidence>
<dbReference type="EC" id="2.7.10.1" evidence="2"/>
<dbReference type="FunFam" id="1.10.510.10:FF:001227">
    <property type="entry name" value="Tyrosine-protein kinase receptor"/>
    <property type="match status" value="1"/>
</dbReference>
<evidence type="ECO:0000256" key="9">
    <source>
        <dbReference type="ARBA" id="ARBA00022777"/>
    </source>
</evidence>
<sequence>MRQFLVLFFLLLLVPRFHSSNQCLASKNDKTAKKYLRYNGHPSAIVLETSRRKVHQITTRILKIFLEECLKYQNVSIVIKNGDFSKSSSNIHRLSGSLKNDMLPETTINLEVWVPPYDNVIGSISDYNITDYGIGGPPVRFGWFVPTSLLLLPQMDHWRFFTTSENAKYFKLPSEKMNNVLKSTRKPNSTRYYCQEYFCKNGLYTPNRCKNASCATLLAGFSDVTAFIKDHIERLKLYVEVVWVGPHLQQIVSDMTFELAKKNQTSLVFLTWTPSIMVVPGEPVHTIVFPQCEVYDKSLINCQYDMQKVAILAWSKLEHYANPIHKALLRIGFDLLTYIEIIKLYRKRAHQNSINQDQILYEIAREWLLANRQSTSNWARSDDKTELYIGGIFPLTESNYNSASIASAAHMATNAVQRSGILENYKLKLFVDDGKCQPDVVMKVFINYIIQHQFNKLVGILGPACSDTVEPLAGESRHFHTVVISYSAEGSSFSDRKKYPYFFRTIGENNQYQQVYLQLLNKLKWSKIGALSADGHKYTEYLAHLQVLLRKNNITFDFNNKFPPQENIENIKQYLQDMMEDNIHIIIGDVYDNIARIVMCIAFEMGMTSQNSYVWFLPSWLNSDWYDTDKYNKKNNETVWCNTEQMVQAINGYFSLSHAPYGPNDSLTNENITVKQWKEKLKNYSFYNRRNSLSEYAGYAYDAVWMYAYALKKLYDENPTYLLELHSENTTKRMVEVLKQTNFQGVSGTIQFRNQASRISVVNVIQCYFKNISDKQMTTVAVFHPNNLINDQEPLAGLLSLNESLIHWFSPGGIRPTDGILPPPKCLVESFKNLVGVKDCEVALVIANFLGFGFIGVVLSFIFIQIYKVKKKELEQIKNLPLLEGRLDRWEIPRNKLVINRKLGEGAFGDVYGGEAYFDEKGWIPVAVKALKVGSKSEEKLDFLSEAEVMKKFDHKNIIKLLAVCIRGEPTYTIMELMLYGDLKTFLLARRHLVNDIQSQYCREANEVSSKKLTMMALDVALALSYLAERKIVHRDVACRNVLVNAQRIVKLGDFGMTRLLGQKDYYKFNRKGMLPVRWMAPESLGLGIFTTSSDIWSYGVLLFEIITFGSFPFQGMSNYQVLEHVKAGNTLKIPSGVKPQMGKLIEYCWNANYKLRPEASEIVEFLTNNPQLVTPCLDVPISSVQTEEDGISNMLLSETLKKCPLPSFRSKLKQSKYTQWNVQRHYNLSSSNNISMVKMSSSPESKNDNKPKTDFGEPLLKKENKYFTLDHSKKKKDSEEIMDFDNKNSSEESLL</sequence>
<keyword evidence="11 22" id="KW-1133">Transmembrane helix</keyword>
<dbReference type="SMART" id="SM00219">
    <property type="entry name" value="TyrKc"/>
    <property type="match status" value="1"/>
</dbReference>
<evidence type="ECO:0000256" key="8">
    <source>
        <dbReference type="ARBA" id="ARBA00022741"/>
    </source>
</evidence>
<protein>
    <recommendedName>
        <fullName evidence="2">receptor protein-tyrosine kinase</fullName>
        <ecNumber evidence="2">2.7.10.1</ecNumber>
    </recommendedName>
</protein>
<evidence type="ECO:0000256" key="20">
    <source>
        <dbReference type="PROSITE-ProRule" id="PRU10141"/>
    </source>
</evidence>
<dbReference type="PROSITE" id="PS00109">
    <property type="entry name" value="PROTEIN_KINASE_TYR"/>
    <property type="match status" value="1"/>
</dbReference>
<comment type="catalytic activity">
    <reaction evidence="18">
        <text>L-tyrosyl-[protein] + ATP = O-phospho-L-tyrosyl-[protein] + ADP + H(+)</text>
        <dbReference type="Rhea" id="RHEA:10596"/>
        <dbReference type="Rhea" id="RHEA-COMP:10136"/>
        <dbReference type="Rhea" id="RHEA-COMP:20101"/>
        <dbReference type="ChEBI" id="CHEBI:15378"/>
        <dbReference type="ChEBI" id="CHEBI:30616"/>
        <dbReference type="ChEBI" id="CHEBI:46858"/>
        <dbReference type="ChEBI" id="CHEBI:61978"/>
        <dbReference type="ChEBI" id="CHEBI:456216"/>
        <dbReference type="EC" id="2.7.10.1"/>
    </reaction>
</comment>
<accession>A0A1B6C322</accession>
<keyword evidence="3" id="KW-0597">Phosphoprotein</keyword>
<dbReference type="PROSITE" id="PS00107">
    <property type="entry name" value="PROTEIN_KINASE_ATP"/>
    <property type="match status" value="1"/>
</dbReference>
<dbReference type="PANTHER" id="PTHR24416:SF489">
    <property type="entry name" value="PROTEIN KINASE DOMAIN-CONTAINING PROTEIN"/>
    <property type="match status" value="1"/>
</dbReference>
<feature type="domain" description="Protein kinase" evidence="24">
    <location>
        <begin position="897"/>
        <end position="1173"/>
    </location>
</feature>
<evidence type="ECO:0000256" key="6">
    <source>
        <dbReference type="ARBA" id="ARBA00022729"/>
    </source>
</evidence>
<proteinExistence type="predicted"/>
<dbReference type="GO" id="GO:0007169">
    <property type="term" value="P:cell surface receptor protein tyrosine kinase signaling pathway"/>
    <property type="evidence" value="ECO:0007669"/>
    <property type="project" value="TreeGrafter"/>
</dbReference>
<gene>
    <name evidence="25" type="ORF">g.17686</name>
</gene>
<dbReference type="PROSITE" id="PS50011">
    <property type="entry name" value="PROTEIN_KINASE_DOM"/>
    <property type="match status" value="1"/>
</dbReference>
<dbReference type="InterPro" id="IPR001245">
    <property type="entry name" value="Ser-Thr/Tyr_kinase_cat_dom"/>
</dbReference>
<keyword evidence="13" id="KW-0829">Tyrosine-protein kinase</keyword>
<evidence type="ECO:0000256" key="23">
    <source>
        <dbReference type="SAM" id="SignalP"/>
    </source>
</evidence>
<comment type="subcellular location">
    <subcellularLocation>
        <location evidence="1">Membrane</location>
        <topology evidence="1">Single-pass membrane protein</topology>
    </subcellularLocation>
</comment>
<dbReference type="CDD" id="cd00192">
    <property type="entry name" value="PTKc"/>
    <property type="match status" value="1"/>
</dbReference>
<keyword evidence="16" id="KW-0325">Glycoprotein</keyword>
<dbReference type="GO" id="GO:0043235">
    <property type="term" value="C:receptor complex"/>
    <property type="evidence" value="ECO:0007669"/>
    <property type="project" value="TreeGrafter"/>
</dbReference>
<evidence type="ECO:0000256" key="18">
    <source>
        <dbReference type="ARBA" id="ARBA00051243"/>
    </source>
</evidence>
<dbReference type="PRINTS" id="PR00109">
    <property type="entry name" value="TYRKINASE"/>
</dbReference>
<evidence type="ECO:0000256" key="15">
    <source>
        <dbReference type="ARBA" id="ARBA00023170"/>
    </source>
</evidence>
<dbReference type="InterPro" id="IPR011009">
    <property type="entry name" value="Kinase-like_dom_sf"/>
</dbReference>
<evidence type="ECO:0000256" key="14">
    <source>
        <dbReference type="ARBA" id="ARBA00023157"/>
    </source>
</evidence>
<feature type="compositionally biased region" description="Basic and acidic residues" evidence="21">
    <location>
        <begin position="1246"/>
        <end position="1260"/>
    </location>
</feature>
<evidence type="ECO:0000259" key="24">
    <source>
        <dbReference type="PROSITE" id="PS50011"/>
    </source>
</evidence>
<keyword evidence="17" id="KW-0393">Immunoglobulin domain</keyword>
<feature type="signal peptide" evidence="23">
    <location>
        <begin position="1"/>
        <end position="19"/>
    </location>
</feature>
<dbReference type="InterPro" id="IPR020635">
    <property type="entry name" value="Tyr_kinase_cat_dom"/>
</dbReference>
<dbReference type="InterPro" id="IPR008266">
    <property type="entry name" value="Tyr_kinase_AS"/>
</dbReference>
<dbReference type="InterPro" id="IPR050122">
    <property type="entry name" value="RTK"/>
</dbReference>
<dbReference type="Pfam" id="PF01094">
    <property type="entry name" value="ANF_receptor"/>
    <property type="match status" value="1"/>
</dbReference>
<dbReference type="InterPro" id="IPR001828">
    <property type="entry name" value="ANF_lig-bd_rcpt"/>
</dbReference>
<feature type="region of interest" description="Disordered" evidence="21">
    <location>
        <begin position="1234"/>
        <end position="1260"/>
    </location>
</feature>
<keyword evidence="9" id="KW-0418">Kinase</keyword>
<dbReference type="GO" id="GO:0004714">
    <property type="term" value="F:transmembrane receptor protein tyrosine kinase activity"/>
    <property type="evidence" value="ECO:0007669"/>
    <property type="project" value="UniProtKB-EC"/>
</dbReference>
<feature type="region of interest" description="Disordered" evidence="21">
    <location>
        <begin position="1272"/>
        <end position="1296"/>
    </location>
</feature>
<evidence type="ECO:0000256" key="16">
    <source>
        <dbReference type="ARBA" id="ARBA00023180"/>
    </source>
</evidence>